<gene>
    <name evidence="2" type="ORF">EEJ31_09970</name>
</gene>
<dbReference type="AlphaFoldDB" id="A0A3M8L1V7"/>
<dbReference type="EMBL" id="RDSR01000016">
    <property type="protein sequence ID" value="RNE59356.1"/>
    <property type="molecule type" value="Genomic_DNA"/>
</dbReference>
<evidence type="ECO:0000313" key="3">
    <source>
        <dbReference type="Proteomes" id="UP000279859"/>
    </source>
</evidence>
<dbReference type="InterPro" id="IPR004843">
    <property type="entry name" value="Calcineurin-like_PHP"/>
</dbReference>
<dbReference type="InterPro" id="IPR029052">
    <property type="entry name" value="Metallo-depent_PP-like"/>
</dbReference>
<dbReference type="RefSeq" id="WP_123046152.1">
    <property type="nucleotide sequence ID" value="NZ_RDSR01000016.1"/>
</dbReference>
<dbReference type="Pfam" id="PF00149">
    <property type="entry name" value="Metallophos"/>
    <property type="match status" value="1"/>
</dbReference>
<dbReference type="Proteomes" id="UP000279859">
    <property type="component" value="Unassembled WGS sequence"/>
</dbReference>
<evidence type="ECO:0000259" key="1">
    <source>
        <dbReference type="Pfam" id="PF00149"/>
    </source>
</evidence>
<protein>
    <recommendedName>
        <fullName evidence="1">Calcineurin-like phosphoesterase domain-containing protein</fullName>
    </recommendedName>
</protein>
<dbReference type="SUPFAM" id="SSF56300">
    <property type="entry name" value="Metallo-dependent phosphatases"/>
    <property type="match status" value="1"/>
</dbReference>
<name>A0A3M8L1V7_9MICO</name>
<feature type="domain" description="Calcineurin-like phosphoesterase" evidence="1">
    <location>
        <begin position="13"/>
        <end position="221"/>
    </location>
</feature>
<organism evidence="2 3">
    <name type="scientific">Cryobacterium tepidiphilum</name>
    <dbReference type="NCBI Taxonomy" id="2486026"/>
    <lineage>
        <taxon>Bacteria</taxon>
        <taxon>Bacillati</taxon>
        <taxon>Actinomycetota</taxon>
        <taxon>Actinomycetes</taxon>
        <taxon>Micrococcales</taxon>
        <taxon>Microbacteriaceae</taxon>
        <taxon>Cryobacterium</taxon>
    </lineage>
</organism>
<accession>A0A3M8L1V7</accession>
<keyword evidence="3" id="KW-1185">Reference proteome</keyword>
<proteinExistence type="predicted"/>
<reference evidence="2 3" key="1">
    <citation type="submission" date="2018-11" db="EMBL/GenBank/DDBJ databases">
        <title>Cryobacterium sp. nov., isolated from rhizosphere soil of lettuce.</title>
        <authorList>
            <person name="Wang Y."/>
        </authorList>
    </citation>
    <scope>NUCLEOTIDE SEQUENCE [LARGE SCALE GENOMIC DNA]</scope>
    <source>
        <strain evidence="2 3">NEAU-85</strain>
    </source>
</reference>
<dbReference type="Gene3D" id="3.60.21.10">
    <property type="match status" value="1"/>
</dbReference>
<comment type="caution">
    <text evidence="2">The sequence shown here is derived from an EMBL/GenBank/DDBJ whole genome shotgun (WGS) entry which is preliminary data.</text>
</comment>
<sequence length="363" mass="40775">MTEDIRSLSGAWRIGVLGDTHGDREHVLSVSNTMWKRGLPVLLVLGDFGFLWRGRNWDNDLDKLSRRLASRGQVLYWLDGNHEDYGLLLGNFPVSADGLRRLRPNIVHLPGGYRTALASGKTLAVLGGANSIDRFLRQEGVTWPRESITDEDLRALGDEHVDVLVGHDAPLNVPSLDASLVERASDWPPDMVAYVASGRQKFHQGFLQVRPRLYMGGHYHRHIDELVAFGDGGDQFRTRVVILDGNGPETLSQGVLDVGTLDLVLFARDDDTVTELTGHADGVWQVHTRESVHVFDLSAQTTERRPGDGAVLRESGWRRLRSIGTCRVGDRGFWTVESDDDFFDYYWVHSTVIERIERVRDEG</sequence>
<dbReference type="GO" id="GO:0016787">
    <property type="term" value="F:hydrolase activity"/>
    <property type="evidence" value="ECO:0007669"/>
    <property type="project" value="InterPro"/>
</dbReference>
<dbReference type="OrthoDB" id="5380150at2"/>
<evidence type="ECO:0000313" key="2">
    <source>
        <dbReference type="EMBL" id="RNE59356.1"/>
    </source>
</evidence>